<feature type="compositionally biased region" description="Polar residues" evidence="1">
    <location>
        <begin position="415"/>
        <end position="426"/>
    </location>
</feature>
<dbReference type="EMBL" id="JADNRY010000006">
    <property type="protein sequence ID" value="KAF9076527.1"/>
    <property type="molecule type" value="Genomic_DNA"/>
</dbReference>
<feature type="compositionally biased region" description="Basic and acidic residues" evidence="1">
    <location>
        <begin position="673"/>
        <end position="691"/>
    </location>
</feature>
<feature type="region of interest" description="Disordered" evidence="1">
    <location>
        <begin position="646"/>
        <end position="788"/>
    </location>
</feature>
<feature type="compositionally biased region" description="Polar residues" evidence="1">
    <location>
        <begin position="766"/>
        <end position="775"/>
    </location>
</feature>
<organism evidence="2 3">
    <name type="scientific">Rhodocollybia butyracea</name>
    <dbReference type="NCBI Taxonomy" id="206335"/>
    <lineage>
        <taxon>Eukaryota</taxon>
        <taxon>Fungi</taxon>
        <taxon>Dikarya</taxon>
        <taxon>Basidiomycota</taxon>
        <taxon>Agaricomycotina</taxon>
        <taxon>Agaricomycetes</taxon>
        <taxon>Agaricomycetidae</taxon>
        <taxon>Agaricales</taxon>
        <taxon>Marasmiineae</taxon>
        <taxon>Omphalotaceae</taxon>
        <taxon>Rhodocollybia</taxon>
    </lineage>
</organism>
<dbReference type="Proteomes" id="UP000772434">
    <property type="component" value="Unassembled WGS sequence"/>
</dbReference>
<feature type="region of interest" description="Disordered" evidence="1">
    <location>
        <begin position="341"/>
        <end position="483"/>
    </location>
</feature>
<gene>
    <name evidence="2" type="ORF">BDP27DRAFT_1313491</name>
</gene>
<feature type="compositionally biased region" description="Low complexity" evidence="1">
    <location>
        <begin position="389"/>
        <end position="408"/>
    </location>
</feature>
<feature type="compositionally biased region" description="Polar residues" evidence="1">
    <location>
        <begin position="582"/>
        <end position="599"/>
    </location>
</feature>
<dbReference type="AlphaFoldDB" id="A0A9P5Q938"/>
<feature type="compositionally biased region" description="Low complexity" evidence="1">
    <location>
        <begin position="529"/>
        <end position="559"/>
    </location>
</feature>
<evidence type="ECO:0000313" key="3">
    <source>
        <dbReference type="Proteomes" id="UP000772434"/>
    </source>
</evidence>
<comment type="caution">
    <text evidence="2">The sequence shown here is derived from an EMBL/GenBank/DDBJ whole genome shotgun (WGS) entry which is preliminary data.</text>
</comment>
<reference evidence="2" key="1">
    <citation type="submission" date="2020-11" db="EMBL/GenBank/DDBJ databases">
        <authorList>
            <consortium name="DOE Joint Genome Institute"/>
            <person name="Ahrendt S."/>
            <person name="Riley R."/>
            <person name="Andreopoulos W."/>
            <person name="Labutti K."/>
            <person name="Pangilinan J."/>
            <person name="Ruiz-Duenas F.J."/>
            <person name="Barrasa J.M."/>
            <person name="Sanchez-Garcia M."/>
            <person name="Camarero S."/>
            <person name="Miyauchi S."/>
            <person name="Serrano A."/>
            <person name="Linde D."/>
            <person name="Babiker R."/>
            <person name="Drula E."/>
            <person name="Ayuso-Fernandez I."/>
            <person name="Pacheco R."/>
            <person name="Padilla G."/>
            <person name="Ferreira P."/>
            <person name="Barriuso J."/>
            <person name="Kellner H."/>
            <person name="Castanera R."/>
            <person name="Alfaro M."/>
            <person name="Ramirez L."/>
            <person name="Pisabarro A.G."/>
            <person name="Kuo A."/>
            <person name="Tritt A."/>
            <person name="Lipzen A."/>
            <person name="He G."/>
            <person name="Yan M."/>
            <person name="Ng V."/>
            <person name="Cullen D."/>
            <person name="Martin F."/>
            <person name="Rosso M.-N."/>
            <person name="Henrissat B."/>
            <person name="Hibbett D."/>
            <person name="Martinez A.T."/>
            <person name="Grigoriev I.V."/>
        </authorList>
    </citation>
    <scope>NUCLEOTIDE SEQUENCE</scope>
    <source>
        <strain evidence="2">AH 40177</strain>
    </source>
</reference>
<dbReference type="OrthoDB" id="3218262at2759"/>
<accession>A0A9P5Q938</accession>
<feature type="region of interest" description="Disordered" evidence="1">
    <location>
        <begin position="512"/>
        <end position="599"/>
    </location>
</feature>
<feature type="compositionally biased region" description="Polar residues" evidence="1">
    <location>
        <begin position="367"/>
        <end position="378"/>
    </location>
</feature>
<evidence type="ECO:0000313" key="2">
    <source>
        <dbReference type="EMBL" id="KAF9076527.1"/>
    </source>
</evidence>
<evidence type="ECO:0000256" key="1">
    <source>
        <dbReference type="SAM" id="MobiDB-lite"/>
    </source>
</evidence>
<sequence length="947" mass="101985">MASKGPSLRKNIIKSSSSSSTSTTAVDPAAAYTSAIYKQRDAIALFQGFDEYKELSKTRTWPARDLEPTAEKIKGKVLKAFQEADGKPSDGRWDNVVKLLRLSCTQGSNYRWLAPQKHIAEELEPFDRQTWGEEISDMIRRKWNPRSGPAYEEELKNRAVKEWVPTEAYPTRETAVVKQILEKKEWAASILVLVKAWFRETTLDASTEIRVITEKRKLVKLLESFLDTLTPADSIYGARVKTLEKEHWILEITNFVQRNGAPGLLRSTSDNLSFNAKESKTIALRERVANWRVSVPVGSEEEESRDGLNKTKKRTAVNPVAKRNSIESSAVKSSAAKLMVAGKRSVSRNPQGADASGDIPKDLALPSQPSFHSSQIKHSTPKDMHYTIPAPILPSSSPLSSAIPSSPSCQPRIVKTNNTAASNNNFKRPRSPSPGSRFTKQPRLEVDLENGITKPDVDSPMKVDMQNHSPGRMAPPPPPLTSSPMSSIPIATVLCTPAPDANARRKMPTLTQLLTNKKRNKSSSFILPSSSGNRANAGSSRASSSTAPPSATDEPVVPSSSPPAPCEPVSTSGTGVTEKAPCTSTSKSANLNLDQNSTDNTVKRIAPTAQETQTSVTSTTGAQHQPEYTASGYAIGIPLSVLDGFAGRGDSSGSAEPNEPTARIKNGNGNGSGKEEELKEEKMDVAKEKETKKKSRKPRGYFGLDDVDLDSSTKLKPGVVRPYADGEDDVEATVTPKQKHNNTSHPFDVSSLPEFTVNLSAFDPPQVSTQPRRSSGGSGKGANENDIPQFVEVGFGFGGLPWEDGGNNLDDDESESEVELGLGLNSDNAAAVVPSPDDIGYGSPHAIFDKSGAINVRSLEDDPTAHGLALLSTPALNSTAKNSMLKDGQEPGVEQGVDMDIDGVEDGDGDGGVFGLSYQSQMDVEGSVKIFSRTMDQEIGEDLGSST</sequence>
<name>A0A9P5Q938_9AGAR</name>
<feature type="compositionally biased region" description="Low complexity" evidence="1">
    <location>
        <begin position="15"/>
        <end position="24"/>
    </location>
</feature>
<keyword evidence="3" id="KW-1185">Reference proteome</keyword>
<proteinExistence type="predicted"/>
<feature type="region of interest" description="Disordered" evidence="1">
    <location>
        <begin position="887"/>
        <end position="915"/>
    </location>
</feature>
<protein>
    <submittedName>
        <fullName evidence="2">Uncharacterized protein</fullName>
    </submittedName>
</protein>
<feature type="region of interest" description="Disordered" evidence="1">
    <location>
        <begin position="1"/>
        <end position="26"/>
    </location>
</feature>
<feature type="region of interest" description="Disordered" evidence="1">
    <location>
        <begin position="795"/>
        <end position="814"/>
    </location>
</feature>
<feature type="compositionally biased region" description="Acidic residues" evidence="1">
    <location>
        <begin position="897"/>
        <end position="909"/>
    </location>
</feature>